<keyword evidence="3" id="KW-0238">DNA-binding</keyword>
<dbReference type="GO" id="GO:0000981">
    <property type="term" value="F:DNA-binding transcription factor activity, RNA polymerase II-specific"/>
    <property type="evidence" value="ECO:0007669"/>
    <property type="project" value="InterPro"/>
</dbReference>
<dbReference type="InterPro" id="IPR036864">
    <property type="entry name" value="Zn2-C6_fun-type_DNA-bd_sf"/>
</dbReference>
<dbReference type="PANTHER" id="PTHR31845">
    <property type="entry name" value="FINGER DOMAIN PROTEIN, PUTATIVE-RELATED"/>
    <property type="match status" value="1"/>
</dbReference>
<feature type="region of interest" description="Disordered" evidence="6">
    <location>
        <begin position="646"/>
        <end position="668"/>
    </location>
</feature>
<proteinExistence type="predicted"/>
<dbReference type="InterPro" id="IPR001138">
    <property type="entry name" value="Zn2Cys6_DnaBD"/>
</dbReference>
<evidence type="ECO:0000256" key="6">
    <source>
        <dbReference type="SAM" id="MobiDB-lite"/>
    </source>
</evidence>
<comment type="caution">
    <text evidence="7">The sequence shown here is derived from an EMBL/GenBank/DDBJ whole genome shotgun (WGS) entry which is preliminary data.</text>
</comment>
<dbReference type="EMBL" id="JAXLQG010000011">
    <property type="protein sequence ID" value="KAK5534483.1"/>
    <property type="molecule type" value="Genomic_DNA"/>
</dbReference>
<evidence type="ECO:0000256" key="3">
    <source>
        <dbReference type="ARBA" id="ARBA00023125"/>
    </source>
</evidence>
<keyword evidence="5" id="KW-0539">Nucleus</keyword>
<keyword evidence="8" id="KW-1185">Reference proteome</keyword>
<dbReference type="GO" id="GO:0008270">
    <property type="term" value="F:zinc ion binding"/>
    <property type="evidence" value="ECO:0007669"/>
    <property type="project" value="InterPro"/>
</dbReference>
<reference evidence="7 8" key="1">
    <citation type="submission" date="2023-06" db="EMBL/GenBank/DDBJ databases">
        <title>Black Yeasts Isolated from many extreme environments.</title>
        <authorList>
            <person name="Coleine C."/>
            <person name="Stajich J.E."/>
            <person name="Selbmann L."/>
        </authorList>
    </citation>
    <scope>NUCLEOTIDE SEQUENCE [LARGE SCALE GENOMIC DNA]</scope>
    <source>
        <strain evidence="7 8">CCFEE 5887</strain>
    </source>
</reference>
<accession>A0AAV9Q3I3</accession>
<name>A0AAV9Q3I3_9PEZI</name>
<keyword evidence="2" id="KW-0805">Transcription regulation</keyword>
<dbReference type="PANTHER" id="PTHR31845:SF17">
    <property type="entry name" value="ZN(II)2CYS6 TRANSCRIPTION FACTOR (EUROFUNG)"/>
    <property type="match status" value="1"/>
</dbReference>
<evidence type="ECO:0000313" key="8">
    <source>
        <dbReference type="Proteomes" id="UP001345827"/>
    </source>
</evidence>
<organism evidence="7 8">
    <name type="scientific">Vermiconidia calcicola</name>
    <dbReference type="NCBI Taxonomy" id="1690605"/>
    <lineage>
        <taxon>Eukaryota</taxon>
        <taxon>Fungi</taxon>
        <taxon>Dikarya</taxon>
        <taxon>Ascomycota</taxon>
        <taxon>Pezizomycotina</taxon>
        <taxon>Dothideomycetes</taxon>
        <taxon>Dothideomycetidae</taxon>
        <taxon>Mycosphaerellales</taxon>
        <taxon>Extremaceae</taxon>
        <taxon>Vermiconidia</taxon>
    </lineage>
</organism>
<dbReference type="InterPro" id="IPR051089">
    <property type="entry name" value="prtT"/>
</dbReference>
<evidence type="ECO:0000313" key="7">
    <source>
        <dbReference type="EMBL" id="KAK5534483.1"/>
    </source>
</evidence>
<dbReference type="AlphaFoldDB" id="A0AAV9Q3I3"/>
<dbReference type="Proteomes" id="UP001345827">
    <property type="component" value="Unassembled WGS sequence"/>
</dbReference>
<dbReference type="Gene3D" id="4.10.240.10">
    <property type="entry name" value="Zn(2)-C6 fungal-type DNA-binding domain"/>
    <property type="match status" value="1"/>
</dbReference>
<evidence type="ECO:0000256" key="4">
    <source>
        <dbReference type="ARBA" id="ARBA00023163"/>
    </source>
</evidence>
<evidence type="ECO:0000256" key="5">
    <source>
        <dbReference type="ARBA" id="ARBA00023242"/>
    </source>
</evidence>
<sequence>MTGTPRPSGSRLGTLAKTACVACRRLKVSSSTFVPSFHPAQYPVQMKCVGAQDPPCARCAKVGRKCVVPPVMAQQQTITPYDSTEDMVALANHHKPSHAPMVYPLTPVVDKYMEPVQSQQWNQQNHEYATFMGANVSPFQPNGSPEMPLMINTSRQHWTKPQRPAMSVLPRSCSYGALSSFDEAAVSMQYMTPHMTSGEVNMSSVSVPATPFQGGTPSTSPTSQKLRNDEELSHLCRFFILNLLVHIPIINDADVGEFDDMVRRNKGPLAYSMAYVAARFVPGCRSIRAKLIPEILSMLKARFDCSHRDDERRWMLMQAFAVLYTWATPQHIELDVHGETLEAELRQDVLKASMETLAMHFGVHGSGEEVVHLLKHNAGDIRQTFSFRKYCYWLWMFSSAHFYSLLTRTPPTIREDSSIAWANQYLEQYVVDDDVRRILADVSLCLLWTHSGLKEPDSWEWWCSISSETDPRSTLAVLQNLDNALGMWRCRWQRQEQQQPSSDFAIDPVRSSWIDFYQRFTRFCISTHVNKLSRYSAASETQSTSILTLVTQSVERASALCHLFLELSPWVKSSIRFAPESTFAMVAFCAEWVIQAKNFFPGTECVKPNDLTVLHGVAELMTDLGFDNKHSARVYGESILAKLNSANNKGHQQSRSTSWESHQDQPWATPSSIGLRSLVDSVTAMDGVWPLTLQNPPTQRPPSTGPKLGLAIGSADGSDVFPVYNNGSAYFHYDPSWSM</sequence>
<gene>
    <name evidence="7" type="ORF">LTR25_006515</name>
</gene>
<dbReference type="CDD" id="cd00067">
    <property type="entry name" value="GAL4"/>
    <property type="match status" value="1"/>
</dbReference>
<dbReference type="GO" id="GO:0005634">
    <property type="term" value="C:nucleus"/>
    <property type="evidence" value="ECO:0007669"/>
    <property type="project" value="UniProtKB-SubCell"/>
</dbReference>
<dbReference type="GO" id="GO:0000976">
    <property type="term" value="F:transcription cis-regulatory region binding"/>
    <property type="evidence" value="ECO:0007669"/>
    <property type="project" value="TreeGrafter"/>
</dbReference>
<evidence type="ECO:0000256" key="1">
    <source>
        <dbReference type="ARBA" id="ARBA00004123"/>
    </source>
</evidence>
<keyword evidence="4" id="KW-0804">Transcription</keyword>
<evidence type="ECO:0008006" key="9">
    <source>
        <dbReference type="Google" id="ProtNLM"/>
    </source>
</evidence>
<evidence type="ECO:0000256" key="2">
    <source>
        <dbReference type="ARBA" id="ARBA00023015"/>
    </source>
</evidence>
<comment type="subcellular location">
    <subcellularLocation>
        <location evidence="1">Nucleus</location>
    </subcellularLocation>
</comment>
<protein>
    <recommendedName>
        <fullName evidence="9">Zn(2)-C6 fungal-type domain-containing protein</fullName>
    </recommendedName>
</protein>